<dbReference type="Gene3D" id="1.20.120.1490">
    <property type="match status" value="1"/>
</dbReference>
<evidence type="ECO:0000256" key="3">
    <source>
        <dbReference type="ARBA" id="ARBA00022729"/>
    </source>
</evidence>
<protein>
    <submittedName>
        <fullName evidence="6">Spy/CpxP family protein refolding chaperone</fullName>
    </submittedName>
</protein>
<keyword evidence="4" id="KW-0574">Periplasm</keyword>
<evidence type="ECO:0000256" key="4">
    <source>
        <dbReference type="ARBA" id="ARBA00022764"/>
    </source>
</evidence>
<dbReference type="RefSeq" id="WP_230438312.1">
    <property type="nucleotide sequence ID" value="NZ_CP087715.1"/>
</dbReference>
<feature type="region of interest" description="Disordered" evidence="5">
    <location>
        <begin position="99"/>
        <end position="120"/>
    </location>
</feature>
<name>A0ABW3U756_9GAMM</name>
<gene>
    <name evidence="6" type="ORF">ACFQ2X_06315</name>
</gene>
<dbReference type="Pfam" id="PF07813">
    <property type="entry name" value="LTXXQ"/>
    <property type="match status" value="1"/>
</dbReference>
<comment type="caution">
    <text evidence="6">The sequence shown here is derived from an EMBL/GenBank/DDBJ whole genome shotgun (WGS) entry which is preliminary data.</text>
</comment>
<proteinExistence type="inferred from homology"/>
<dbReference type="InterPro" id="IPR012899">
    <property type="entry name" value="LTXXQ"/>
</dbReference>
<comment type="similarity">
    <text evidence="2">Belongs to the CpxP/Spy family.</text>
</comment>
<organism evidence="6 7">
    <name type="scientific">Microbulbifer celer</name>
    <dbReference type="NCBI Taxonomy" id="435905"/>
    <lineage>
        <taxon>Bacteria</taxon>
        <taxon>Pseudomonadati</taxon>
        <taxon>Pseudomonadota</taxon>
        <taxon>Gammaproteobacteria</taxon>
        <taxon>Cellvibrionales</taxon>
        <taxon>Microbulbiferaceae</taxon>
        <taxon>Microbulbifer</taxon>
    </lineage>
</organism>
<feature type="compositionally biased region" description="Basic and acidic residues" evidence="5">
    <location>
        <begin position="21"/>
        <end position="37"/>
    </location>
</feature>
<dbReference type="Proteomes" id="UP001597264">
    <property type="component" value="Unassembled WGS sequence"/>
</dbReference>
<evidence type="ECO:0000256" key="1">
    <source>
        <dbReference type="ARBA" id="ARBA00004418"/>
    </source>
</evidence>
<reference evidence="7" key="1">
    <citation type="journal article" date="2019" name="Int. J. Syst. Evol. Microbiol.">
        <title>The Global Catalogue of Microorganisms (GCM) 10K type strain sequencing project: providing services to taxonomists for standard genome sequencing and annotation.</title>
        <authorList>
            <consortium name="The Broad Institute Genomics Platform"/>
            <consortium name="The Broad Institute Genome Sequencing Center for Infectious Disease"/>
            <person name="Wu L."/>
            <person name="Ma J."/>
        </authorList>
    </citation>
    <scope>NUCLEOTIDE SEQUENCE [LARGE SCALE GENOMIC DNA]</scope>
    <source>
        <strain evidence="7">CCUG 54356</strain>
    </source>
</reference>
<keyword evidence="3" id="KW-0732">Signal</keyword>
<feature type="region of interest" description="Disordered" evidence="5">
    <location>
        <begin position="16"/>
        <end position="37"/>
    </location>
</feature>
<evidence type="ECO:0000256" key="5">
    <source>
        <dbReference type="SAM" id="MobiDB-lite"/>
    </source>
</evidence>
<evidence type="ECO:0000313" key="7">
    <source>
        <dbReference type="Proteomes" id="UP001597264"/>
    </source>
</evidence>
<evidence type="ECO:0000256" key="2">
    <source>
        <dbReference type="ARBA" id="ARBA00008441"/>
    </source>
</evidence>
<comment type="subcellular location">
    <subcellularLocation>
        <location evidence="1">Periplasm</location>
    </subcellularLocation>
</comment>
<dbReference type="PANTHER" id="PTHR38102:SF1">
    <property type="entry name" value="PERIPLASMIC CHAPERONE SPY"/>
    <property type="match status" value="1"/>
</dbReference>
<dbReference type="InterPro" id="IPR052211">
    <property type="entry name" value="Cpx_auxiliary_protein"/>
</dbReference>
<evidence type="ECO:0000313" key="6">
    <source>
        <dbReference type="EMBL" id="MFD1216204.1"/>
    </source>
</evidence>
<dbReference type="EMBL" id="JBHTLR010000007">
    <property type="protein sequence ID" value="MFD1216204.1"/>
    <property type="molecule type" value="Genomic_DNA"/>
</dbReference>
<dbReference type="PANTHER" id="PTHR38102">
    <property type="entry name" value="PERIPLASMIC CHAPERONE SPY"/>
    <property type="match status" value="1"/>
</dbReference>
<accession>A0ABW3U756</accession>
<keyword evidence="7" id="KW-1185">Reference proteome</keyword>
<sequence length="120" mass="14024">MFEHIAEKLDLTEGQKAQLKANRDASKEAYKARRQESRELRKELHEAVRSGADQATLDSLGTRIGALAVQRAQDMEQQRSQFEAILTDEQKATLNEMKAERMERHQKRKQRWRDRADSDE</sequence>